<feature type="transmembrane region" description="Helical" evidence="1">
    <location>
        <begin position="25"/>
        <end position="50"/>
    </location>
</feature>
<keyword evidence="1" id="KW-1133">Transmembrane helix</keyword>
<gene>
    <name evidence="2" type="ORF">BDQ94DRAFT_148269</name>
</gene>
<protein>
    <submittedName>
        <fullName evidence="2">Uncharacterized protein</fullName>
    </submittedName>
</protein>
<evidence type="ECO:0000313" key="2">
    <source>
        <dbReference type="EMBL" id="RDH30652.1"/>
    </source>
</evidence>
<evidence type="ECO:0000256" key="1">
    <source>
        <dbReference type="SAM" id="Phobius"/>
    </source>
</evidence>
<dbReference type="Proteomes" id="UP000253729">
    <property type="component" value="Unassembled WGS sequence"/>
</dbReference>
<organism evidence="2 3">
    <name type="scientific">Aspergillus welwitschiae</name>
    <dbReference type="NCBI Taxonomy" id="1341132"/>
    <lineage>
        <taxon>Eukaryota</taxon>
        <taxon>Fungi</taxon>
        <taxon>Dikarya</taxon>
        <taxon>Ascomycota</taxon>
        <taxon>Pezizomycotina</taxon>
        <taxon>Eurotiomycetes</taxon>
        <taxon>Eurotiomycetidae</taxon>
        <taxon>Eurotiales</taxon>
        <taxon>Aspergillaceae</taxon>
        <taxon>Aspergillus</taxon>
        <taxon>Aspergillus subgen. Circumdati</taxon>
    </lineage>
</organism>
<keyword evidence="3" id="KW-1185">Reference proteome</keyword>
<keyword evidence="1" id="KW-0812">Transmembrane</keyword>
<dbReference type="RefSeq" id="XP_026623674.1">
    <property type="nucleotide sequence ID" value="XM_026767165.1"/>
</dbReference>
<proteinExistence type="predicted"/>
<keyword evidence="1" id="KW-0472">Membrane</keyword>
<dbReference type="EMBL" id="KZ852059">
    <property type="protein sequence ID" value="RDH30652.1"/>
    <property type="molecule type" value="Genomic_DNA"/>
</dbReference>
<sequence length="59" mass="7005">MGPTGQSAAAALEWGNLRFFAVSPFAFFSPFLLPTFYFLFFFLPSLIYYYNYYFWSHFS</sequence>
<name>A0A3F3PV80_9EURO</name>
<dbReference type="GeneID" id="38135521"/>
<dbReference type="AlphaFoldDB" id="A0A3F3PV80"/>
<reference evidence="2 3" key="1">
    <citation type="submission" date="2018-07" db="EMBL/GenBank/DDBJ databases">
        <title>The genomes of Aspergillus section Nigri reveals drivers in fungal speciation.</title>
        <authorList>
            <consortium name="DOE Joint Genome Institute"/>
            <person name="Vesth T.C."/>
            <person name="Nybo J."/>
            <person name="Theobald S."/>
            <person name="Brandl J."/>
            <person name="Frisvad J.C."/>
            <person name="Nielsen K.F."/>
            <person name="Lyhne E.K."/>
            <person name="Kogle M.E."/>
            <person name="Kuo A."/>
            <person name="Riley R."/>
            <person name="Clum A."/>
            <person name="Nolan M."/>
            <person name="Lipzen A."/>
            <person name="Salamov A."/>
            <person name="Henrissat B."/>
            <person name="Wiebenga A."/>
            <person name="De vries R.P."/>
            <person name="Grigoriev I.V."/>
            <person name="Mortensen U.H."/>
            <person name="Andersen M.R."/>
            <person name="Baker S.E."/>
        </authorList>
    </citation>
    <scope>NUCLEOTIDE SEQUENCE [LARGE SCALE GENOMIC DNA]</scope>
    <source>
        <strain evidence="2 3">CBS 139.54b</strain>
    </source>
</reference>
<evidence type="ECO:0000313" key="3">
    <source>
        <dbReference type="Proteomes" id="UP000253729"/>
    </source>
</evidence>
<accession>A0A3F3PV80</accession>